<dbReference type="Proteomes" id="UP000326202">
    <property type="component" value="Chromosome"/>
</dbReference>
<dbReference type="InterPro" id="IPR016071">
    <property type="entry name" value="Staphylococal_nuclease_OB-fold"/>
</dbReference>
<dbReference type="OrthoDB" id="9805504at2"/>
<dbReference type="KEGG" id="htq:FRZ44_25900"/>
<evidence type="ECO:0000313" key="4">
    <source>
        <dbReference type="Proteomes" id="UP000326202"/>
    </source>
</evidence>
<dbReference type="EMBL" id="CP042906">
    <property type="protein sequence ID" value="QEX17294.1"/>
    <property type="molecule type" value="Genomic_DNA"/>
</dbReference>
<dbReference type="SUPFAM" id="SSF50199">
    <property type="entry name" value="Staphylococcal nuclease"/>
    <property type="match status" value="1"/>
</dbReference>
<dbReference type="Pfam" id="PF00565">
    <property type="entry name" value="SNase"/>
    <property type="match status" value="1"/>
</dbReference>
<dbReference type="PROSITE" id="PS50830">
    <property type="entry name" value="TNASE_3"/>
    <property type="match status" value="1"/>
</dbReference>
<sequence>MRSLIVIVGLAVAALTQTMASAHAEILFGPATVIDGATLEIDGQTVRLLDIEAPALTQLCKDGTGADYACGQRSSQSLAELLKQRKVTCDWSNLDAQGRRLARCGVAGQDAGLWLVGQGWAVPDRNCKCETYRAAAEHAKAQKLGLWAGAFALP</sequence>
<feature type="chain" id="PRO_5023863386" description="TNase-like domain-containing protein" evidence="1">
    <location>
        <begin position="25"/>
        <end position="154"/>
    </location>
</feature>
<organism evidence="3 4">
    <name type="scientific">Hypericibacter terrae</name>
    <dbReference type="NCBI Taxonomy" id="2602015"/>
    <lineage>
        <taxon>Bacteria</taxon>
        <taxon>Pseudomonadati</taxon>
        <taxon>Pseudomonadota</taxon>
        <taxon>Alphaproteobacteria</taxon>
        <taxon>Rhodospirillales</taxon>
        <taxon>Dongiaceae</taxon>
        <taxon>Hypericibacter</taxon>
    </lineage>
</organism>
<evidence type="ECO:0000259" key="2">
    <source>
        <dbReference type="PROSITE" id="PS50830"/>
    </source>
</evidence>
<accession>A0A5J6MIL5</accession>
<keyword evidence="4" id="KW-1185">Reference proteome</keyword>
<protein>
    <recommendedName>
        <fullName evidence="2">TNase-like domain-containing protein</fullName>
    </recommendedName>
</protein>
<proteinExistence type="predicted"/>
<evidence type="ECO:0000256" key="1">
    <source>
        <dbReference type="SAM" id="SignalP"/>
    </source>
</evidence>
<dbReference type="RefSeq" id="WP_151177565.1">
    <property type="nucleotide sequence ID" value="NZ_CP042906.1"/>
</dbReference>
<feature type="signal peptide" evidence="1">
    <location>
        <begin position="1"/>
        <end position="24"/>
    </location>
</feature>
<dbReference type="InterPro" id="IPR035437">
    <property type="entry name" value="SNase_OB-fold_sf"/>
</dbReference>
<evidence type="ECO:0000313" key="3">
    <source>
        <dbReference type="EMBL" id="QEX17294.1"/>
    </source>
</evidence>
<gene>
    <name evidence="3" type="ORF">FRZ44_25900</name>
</gene>
<name>A0A5J6MIL5_9PROT</name>
<dbReference type="SMART" id="SM00318">
    <property type="entry name" value="SNc"/>
    <property type="match status" value="1"/>
</dbReference>
<feature type="domain" description="TNase-like" evidence="2">
    <location>
        <begin position="33"/>
        <end position="149"/>
    </location>
</feature>
<dbReference type="AlphaFoldDB" id="A0A5J6MIL5"/>
<reference evidence="3 4" key="1">
    <citation type="submission" date="2019-08" db="EMBL/GenBank/DDBJ databases">
        <title>Hyperibacter terrae gen. nov., sp. nov. and Hyperibacter viscosus sp. nov., two new members in the family Rhodospirillaceae isolated from the rhizosphere of Hypericum perforatum.</title>
        <authorList>
            <person name="Noviana Z."/>
        </authorList>
    </citation>
    <scope>NUCLEOTIDE SEQUENCE [LARGE SCALE GENOMIC DNA]</scope>
    <source>
        <strain evidence="3 4">R5913</strain>
    </source>
</reference>
<dbReference type="Gene3D" id="2.40.50.90">
    <property type="match status" value="1"/>
</dbReference>
<keyword evidence="1" id="KW-0732">Signal</keyword>